<gene>
    <name evidence="2" type="ORF">F7725_022375</name>
</gene>
<dbReference type="Proteomes" id="UP000518266">
    <property type="component" value="Unassembled WGS sequence"/>
</dbReference>
<reference evidence="2 3" key="1">
    <citation type="submission" date="2020-03" db="EMBL/GenBank/DDBJ databases">
        <title>Dissostichus mawsoni Genome sequencing and assembly.</title>
        <authorList>
            <person name="Park H."/>
        </authorList>
    </citation>
    <scope>NUCLEOTIDE SEQUENCE [LARGE SCALE GENOMIC DNA]</scope>
    <source>
        <strain evidence="2">DM0001</strain>
        <tissue evidence="2">Muscle</tissue>
    </source>
</reference>
<organism evidence="2 3">
    <name type="scientific">Dissostichus mawsoni</name>
    <name type="common">Antarctic cod</name>
    <dbReference type="NCBI Taxonomy" id="36200"/>
    <lineage>
        <taxon>Eukaryota</taxon>
        <taxon>Metazoa</taxon>
        <taxon>Chordata</taxon>
        <taxon>Craniata</taxon>
        <taxon>Vertebrata</taxon>
        <taxon>Euteleostomi</taxon>
        <taxon>Actinopterygii</taxon>
        <taxon>Neopterygii</taxon>
        <taxon>Teleostei</taxon>
        <taxon>Neoteleostei</taxon>
        <taxon>Acanthomorphata</taxon>
        <taxon>Eupercaria</taxon>
        <taxon>Perciformes</taxon>
        <taxon>Notothenioidei</taxon>
        <taxon>Nototheniidae</taxon>
        <taxon>Dissostichus</taxon>
    </lineage>
</organism>
<sequence>MGGLLEQYPGPLVVAGVVSVEQVTGSVPPAVPGRAAPSSEDEAPQHGQAVVAPLGRQLRLHRPASCFSVQPAHVGAQLLPRSDTCSRDGTGYRWTAAAPPPPQQGASCLQQWLSAGRSVVSQSLLQQSLAALLRQQGPQRRHHPLHQLPPRHQGEADVGEELPGVGGALRSGAEPPQGGLQERLLAVMLHLRVEVNRK</sequence>
<accession>A0A7J5YXY2</accession>
<dbReference type="AlphaFoldDB" id="A0A7J5YXY2"/>
<evidence type="ECO:0000256" key="1">
    <source>
        <dbReference type="SAM" id="MobiDB-lite"/>
    </source>
</evidence>
<feature type="region of interest" description="Disordered" evidence="1">
    <location>
        <begin position="135"/>
        <end position="177"/>
    </location>
</feature>
<comment type="caution">
    <text evidence="2">The sequence shown here is derived from an EMBL/GenBank/DDBJ whole genome shotgun (WGS) entry which is preliminary data.</text>
</comment>
<proteinExistence type="predicted"/>
<name>A0A7J5YXY2_DISMA</name>
<evidence type="ECO:0000313" key="3">
    <source>
        <dbReference type="Proteomes" id="UP000518266"/>
    </source>
</evidence>
<evidence type="ECO:0000313" key="2">
    <source>
        <dbReference type="EMBL" id="KAF3854320.1"/>
    </source>
</evidence>
<protein>
    <submittedName>
        <fullName evidence="2">Uncharacterized protein</fullName>
    </submittedName>
</protein>
<dbReference type="EMBL" id="JAAKFY010000007">
    <property type="protein sequence ID" value="KAF3854320.1"/>
    <property type="molecule type" value="Genomic_DNA"/>
</dbReference>
<keyword evidence="3" id="KW-1185">Reference proteome</keyword>